<protein>
    <submittedName>
        <fullName evidence="1">Uncharacterized protein</fullName>
    </submittedName>
</protein>
<sequence>MGKCVKVAISAPYRAFDFENNTRGIRPGLEFRIPTQSAIRS</sequence>
<dbReference type="Proteomes" id="UP001162030">
    <property type="component" value="Chromosome"/>
</dbReference>
<gene>
    <name evidence="1" type="ORF">MSZNOR_0632</name>
</gene>
<keyword evidence="2" id="KW-1185">Reference proteome</keyword>
<proteinExistence type="predicted"/>
<evidence type="ECO:0000313" key="2">
    <source>
        <dbReference type="Proteomes" id="UP001162030"/>
    </source>
</evidence>
<dbReference type="EMBL" id="OX458333">
    <property type="protein sequence ID" value="CAI8750241.1"/>
    <property type="molecule type" value="Genomic_DNA"/>
</dbReference>
<accession>A0ABN8X2S7</accession>
<reference evidence="1 2" key="1">
    <citation type="submission" date="2023-03" db="EMBL/GenBank/DDBJ databases">
        <authorList>
            <person name="Pearce D."/>
        </authorList>
    </citation>
    <scope>NUCLEOTIDE SEQUENCE [LARGE SCALE GENOMIC DNA]</scope>
    <source>
        <strain evidence="1">Msz</strain>
    </source>
</reference>
<name>A0ABN8X2S7_9GAMM</name>
<organism evidence="1 2">
    <name type="scientific">Methylocaldum szegediense</name>
    <dbReference type="NCBI Taxonomy" id="73780"/>
    <lineage>
        <taxon>Bacteria</taxon>
        <taxon>Pseudomonadati</taxon>
        <taxon>Pseudomonadota</taxon>
        <taxon>Gammaproteobacteria</taxon>
        <taxon>Methylococcales</taxon>
        <taxon>Methylococcaceae</taxon>
        <taxon>Methylocaldum</taxon>
    </lineage>
</organism>
<evidence type="ECO:0000313" key="1">
    <source>
        <dbReference type="EMBL" id="CAI8750241.1"/>
    </source>
</evidence>